<organism evidence="3 4">
    <name type="scientific">Streptomyces sp. 900129855</name>
    <dbReference type="NCBI Taxonomy" id="3155129"/>
    <lineage>
        <taxon>Bacteria</taxon>
        <taxon>Bacillati</taxon>
        <taxon>Actinomycetota</taxon>
        <taxon>Actinomycetes</taxon>
        <taxon>Kitasatosporales</taxon>
        <taxon>Streptomycetaceae</taxon>
        <taxon>Streptomyces</taxon>
    </lineage>
</organism>
<reference evidence="3 4" key="1">
    <citation type="submission" date="2024-06" db="EMBL/GenBank/DDBJ databases">
        <title>The Natural Products Discovery Center: Release of the First 8490 Sequenced Strains for Exploring Actinobacteria Biosynthetic Diversity.</title>
        <authorList>
            <person name="Kalkreuter E."/>
            <person name="Kautsar S.A."/>
            <person name="Yang D."/>
            <person name="Bader C.D."/>
            <person name="Teijaro C.N."/>
            <person name="Fluegel L."/>
            <person name="Davis C.M."/>
            <person name="Simpson J.R."/>
            <person name="Lauterbach L."/>
            <person name="Steele A.D."/>
            <person name="Gui C."/>
            <person name="Meng S."/>
            <person name="Li G."/>
            <person name="Viehrig K."/>
            <person name="Ye F."/>
            <person name="Su P."/>
            <person name="Kiefer A.F."/>
            <person name="Nichols A."/>
            <person name="Cepeda A.J."/>
            <person name="Yan W."/>
            <person name="Fan B."/>
            <person name="Jiang Y."/>
            <person name="Adhikari A."/>
            <person name="Zheng C.-J."/>
            <person name="Schuster L."/>
            <person name="Cowan T.M."/>
            <person name="Smanski M.J."/>
            <person name="Chevrette M.G."/>
            <person name="De Carvalho L.P.S."/>
            <person name="Shen B."/>
        </authorList>
    </citation>
    <scope>NUCLEOTIDE SEQUENCE [LARGE SCALE GENOMIC DNA]</scope>
    <source>
        <strain evidence="3 4">NPDC033843</strain>
    </source>
</reference>
<dbReference type="RefSeq" id="WP_334579565.1">
    <property type="nucleotide sequence ID" value="NZ_JBEZVE010000002.1"/>
</dbReference>
<evidence type="ECO:0000313" key="4">
    <source>
        <dbReference type="Proteomes" id="UP001550739"/>
    </source>
</evidence>
<evidence type="ECO:0008006" key="5">
    <source>
        <dbReference type="Google" id="ProtNLM"/>
    </source>
</evidence>
<feature type="region of interest" description="Disordered" evidence="1">
    <location>
        <begin position="82"/>
        <end position="107"/>
    </location>
</feature>
<evidence type="ECO:0000256" key="1">
    <source>
        <dbReference type="SAM" id="MobiDB-lite"/>
    </source>
</evidence>
<keyword evidence="2" id="KW-0732">Signal</keyword>
<sequence>MSAAVRRTVYALAAVTSVLLSLVAFDSLSSSSADAAVATSVVKSKYFTGGETTISCPSGWTATGGGVGADVVASMYVARTEPTRNSSGKPVGWKGNVRQKSNGGPASGTIYVVCAP</sequence>
<dbReference type="EMBL" id="JBEZVE010000002">
    <property type="protein sequence ID" value="MEU3779878.1"/>
    <property type="molecule type" value="Genomic_DNA"/>
</dbReference>
<keyword evidence="4" id="KW-1185">Reference proteome</keyword>
<accession>A0ABV2ZBE5</accession>
<evidence type="ECO:0000313" key="3">
    <source>
        <dbReference type="EMBL" id="MEU3779878.1"/>
    </source>
</evidence>
<proteinExistence type="predicted"/>
<name>A0ABV2ZBE5_9ACTN</name>
<dbReference type="Proteomes" id="UP001550739">
    <property type="component" value="Unassembled WGS sequence"/>
</dbReference>
<protein>
    <recommendedName>
        <fullName evidence="5">Secreted protein</fullName>
    </recommendedName>
</protein>
<gene>
    <name evidence="3" type="ORF">AB0E89_04670</name>
</gene>
<comment type="caution">
    <text evidence="3">The sequence shown here is derived from an EMBL/GenBank/DDBJ whole genome shotgun (WGS) entry which is preliminary data.</text>
</comment>
<evidence type="ECO:0000256" key="2">
    <source>
        <dbReference type="SAM" id="SignalP"/>
    </source>
</evidence>
<feature type="signal peptide" evidence="2">
    <location>
        <begin position="1"/>
        <end position="35"/>
    </location>
</feature>
<feature type="chain" id="PRO_5047143933" description="Secreted protein" evidence="2">
    <location>
        <begin position="36"/>
        <end position="116"/>
    </location>
</feature>